<dbReference type="AlphaFoldDB" id="A0A645GRU7"/>
<proteinExistence type="predicted"/>
<organism evidence="3">
    <name type="scientific">bioreactor metagenome</name>
    <dbReference type="NCBI Taxonomy" id="1076179"/>
    <lineage>
        <taxon>unclassified sequences</taxon>
        <taxon>metagenomes</taxon>
        <taxon>ecological metagenomes</taxon>
    </lineage>
</organism>
<sequence length="160" mass="18252">MLVSDKYGSFLALGAILTDVDIGEAYPVVKNMCGNCARCVNICPSKAIEIPQQLNRAKCLSDILDKSDNRLDNLREADTERYFFECDICQNACPWNQRHIKAPLNTPYGRLFNGDELNDILKLDHLRAMDEQTYEKELAPLMLGYKLPYQTFKRNIANLS</sequence>
<dbReference type="GO" id="GO:0051539">
    <property type="term" value="F:4 iron, 4 sulfur cluster binding"/>
    <property type="evidence" value="ECO:0007669"/>
    <property type="project" value="UniProtKB-KW"/>
</dbReference>
<dbReference type="EC" id="1.17.99.6" evidence="3"/>
<feature type="domain" description="4Fe-4S ferredoxin-type" evidence="2">
    <location>
        <begin position="24"/>
        <end position="53"/>
    </location>
</feature>
<dbReference type="GO" id="GO:0008616">
    <property type="term" value="P:tRNA queuosine(34) biosynthetic process"/>
    <property type="evidence" value="ECO:0007669"/>
    <property type="project" value="InterPro"/>
</dbReference>
<dbReference type="InterPro" id="IPR017900">
    <property type="entry name" value="4Fe4S_Fe_S_CS"/>
</dbReference>
<keyword evidence="1" id="KW-0411">Iron-sulfur</keyword>
<gene>
    <name evidence="3" type="primary">queG_49</name>
    <name evidence="3" type="ORF">SDC9_176001</name>
</gene>
<keyword evidence="3" id="KW-0560">Oxidoreductase</keyword>
<evidence type="ECO:0000259" key="2">
    <source>
        <dbReference type="PROSITE" id="PS51379"/>
    </source>
</evidence>
<dbReference type="PROSITE" id="PS51379">
    <property type="entry name" value="4FE4S_FER_2"/>
    <property type="match status" value="1"/>
</dbReference>
<dbReference type="InterPro" id="IPR004453">
    <property type="entry name" value="QueG"/>
</dbReference>
<dbReference type="GO" id="GO:0052693">
    <property type="term" value="F:epoxyqueuosine reductase activity"/>
    <property type="evidence" value="ECO:0007669"/>
    <property type="project" value="UniProtKB-EC"/>
</dbReference>
<dbReference type="PANTHER" id="PTHR30002">
    <property type="entry name" value="EPOXYQUEUOSINE REDUCTASE"/>
    <property type="match status" value="1"/>
</dbReference>
<keyword evidence="1" id="KW-0004">4Fe-4S</keyword>
<dbReference type="Pfam" id="PF13484">
    <property type="entry name" value="Fer4_16"/>
    <property type="match status" value="1"/>
</dbReference>
<dbReference type="InterPro" id="IPR017896">
    <property type="entry name" value="4Fe4S_Fe-S-bd"/>
</dbReference>
<dbReference type="PANTHER" id="PTHR30002:SF4">
    <property type="entry name" value="EPOXYQUEUOSINE REDUCTASE"/>
    <property type="match status" value="1"/>
</dbReference>
<dbReference type="EMBL" id="VSSQ01078897">
    <property type="protein sequence ID" value="MPN28559.1"/>
    <property type="molecule type" value="Genomic_DNA"/>
</dbReference>
<protein>
    <submittedName>
        <fullName evidence="3">Epoxyqueuosine reductase</fullName>
        <ecNumber evidence="3">1.17.99.6</ecNumber>
    </submittedName>
</protein>
<dbReference type="SUPFAM" id="SSF54862">
    <property type="entry name" value="4Fe-4S ferredoxins"/>
    <property type="match status" value="1"/>
</dbReference>
<reference evidence="3" key="1">
    <citation type="submission" date="2019-08" db="EMBL/GenBank/DDBJ databases">
        <authorList>
            <person name="Kucharzyk K."/>
            <person name="Murdoch R.W."/>
            <person name="Higgins S."/>
            <person name="Loffler F."/>
        </authorList>
    </citation>
    <scope>NUCLEOTIDE SEQUENCE</scope>
</reference>
<comment type="caution">
    <text evidence="3">The sequence shown here is derived from an EMBL/GenBank/DDBJ whole genome shotgun (WGS) entry which is preliminary data.</text>
</comment>
<evidence type="ECO:0000313" key="3">
    <source>
        <dbReference type="EMBL" id="MPN28559.1"/>
    </source>
</evidence>
<keyword evidence="1" id="KW-0479">Metal-binding</keyword>
<evidence type="ECO:0000256" key="1">
    <source>
        <dbReference type="ARBA" id="ARBA00022485"/>
    </source>
</evidence>
<accession>A0A645GRU7</accession>
<dbReference type="PROSITE" id="PS00198">
    <property type="entry name" value="4FE4S_FER_1"/>
    <property type="match status" value="1"/>
</dbReference>
<keyword evidence="1" id="KW-0408">Iron</keyword>
<name>A0A645GRU7_9ZZZZ</name>
<dbReference type="Gene3D" id="3.30.70.20">
    <property type="match status" value="1"/>
</dbReference>